<accession>A0ABP3UXS0</accession>
<evidence type="ECO:0000313" key="3">
    <source>
        <dbReference type="Proteomes" id="UP001500279"/>
    </source>
</evidence>
<feature type="signal peptide" evidence="1">
    <location>
        <begin position="1"/>
        <end position="25"/>
    </location>
</feature>
<keyword evidence="3" id="KW-1185">Reference proteome</keyword>
<dbReference type="EMBL" id="BAAAEW010000004">
    <property type="protein sequence ID" value="GAA0744643.1"/>
    <property type="molecule type" value="Genomic_DNA"/>
</dbReference>
<comment type="caution">
    <text evidence="2">The sequence shown here is derived from an EMBL/GenBank/DDBJ whole genome shotgun (WGS) entry which is preliminary data.</text>
</comment>
<dbReference type="RefSeq" id="WP_141285229.1">
    <property type="nucleotide sequence ID" value="NZ_BAAAEW010000004.1"/>
</dbReference>
<keyword evidence="1" id="KW-0732">Signal</keyword>
<evidence type="ECO:0000256" key="1">
    <source>
        <dbReference type="SAM" id="SignalP"/>
    </source>
</evidence>
<name>A0ABP3UXS0_9BURK</name>
<proteinExistence type="predicted"/>
<organism evidence="2 3">
    <name type="scientific">Ideonella azotifigens</name>
    <dbReference type="NCBI Taxonomy" id="513160"/>
    <lineage>
        <taxon>Bacteria</taxon>
        <taxon>Pseudomonadati</taxon>
        <taxon>Pseudomonadota</taxon>
        <taxon>Betaproteobacteria</taxon>
        <taxon>Burkholderiales</taxon>
        <taxon>Sphaerotilaceae</taxon>
        <taxon>Ideonella</taxon>
    </lineage>
</organism>
<gene>
    <name evidence="2" type="ORF">GCM10009107_10390</name>
</gene>
<evidence type="ECO:0000313" key="2">
    <source>
        <dbReference type="EMBL" id="GAA0744643.1"/>
    </source>
</evidence>
<feature type="chain" id="PRO_5047121646" evidence="1">
    <location>
        <begin position="26"/>
        <end position="229"/>
    </location>
</feature>
<protein>
    <submittedName>
        <fullName evidence="2">Uncharacterized protein</fullName>
    </submittedName>
</protein>
<reference evidence="3" key="1">
    <citation type="journal article" date="2019" name="Int. J. Syst. Evol. Microbiol.">
        <title>The Global Catalogue of Microorganisms (GCM) 10K type strain sequencing project: providing services to taxonomists for standard genome sequencing and annotation.</title>
        <authorList>
            <consortium name="The Broad Institute Genomics Platform"/>
            <consortium name="The Broad Institute Genome Sequencing Center for Infectious Disease"/>
            <person name="Wu L."/>
            <person name="Ma J."/>
        </authorList>
    </citation>
    <scope>NUCLEOTIDE SEQUENCE [LARGE SCALE GENOMIC DNA]</scope>
    <source>
        <strain evidence="3">JCM 15503</strain>
    </source>
</reference>
<dbReference type="Proteomes" id="UP001500279">
    <property type="component" value="Unassembled WGS sequence"/>
</dbReference>
<sequence length="229" mass="23397">MQSRQLLLTAAAAFIAAGTATSAFAASIQVGKSGKTFTSSAVQCSAHPDTGVTAPMVQAGLYNPKASASATVALNGTRLKTVVATDPVADVWLADGNNTVVVALNKRLADTYAFAVTPGQCSLPDTSGNTFSADGTLEYAASSKSYATVTPGCAQNPGTGQLQPYVNLFDNGGYLLNVSVNNIPLTQLSAQRPHTPVFLRAGVNVISAANGSLSTDYYIRDGGNGQCAL</sequence>